<evidence type="ECO:0000256" key="1">
    <source>
        <dbReference type="ARBA" id="ARBA00004123"/>
    </source>
</evidence>
<dbReference type="GO" id="GO:0032259">
    <property type="term" value="P:methylation"/>
    <property type="evidence" value="ECO:0007669"/>
    <property type="project" value="UniProtKB-KW"/>
</dbReference>
<evidence type="ECO:0000256" key="6">
    <source>
        <dbReference type="ARBA" id="ARBA00022737"/>
    </source>
</evidence>
<evidence type="ECO:0000259" key="16">
    <source>
        <dbReference type="PROSITE" id="PS50868"/>
    </source>
</evidence>
<dbReference type="eggNOG" id="KOG4443">
    <property type="taxonomic scope" value="Eukaryota"/>
</dbReference>
<dbReference type="Proteomes" id="UP000087171">
    <property type="component" value="Chromosome Ca4"/>
</dbReference>
<keyword evidence="4" id="KW-0949">S-adenosyl-L-methionine</keyword>
<keyword evidence="2" id="KW-0489">Methyltransferase</keyword>
<dbReference type="InterPro" id="IPR032308">
    <property type="entry name" value="TDBD"/>
</dbReference>
<dbReference type="PROSITE" id="PS01359">
    <property type="entry name" value="ZF_PHD_1"/>
    <property type="match status" value="1"/>
</dbReference>
<dbReference type="GO" id="GO:0008270">
    <property type="term" value="F:zinc ion binding"/>
    <property type="evidence" value="ECO:0007669"/>
    <property type="project" value="UniProtKB-KW"/>
</dbReference>
<dbReference type="PROSITE" id="PS50868">
    <property type="entry name" value="POST_SET"/>
    <property type="match status" value="1"/>
</dbReference>
<keyword evidence="8" id="KW-0862">Zinc</keyword>
<reference evidence="19" key="2">
    <citation type="submission" date="2025-08" db="UniProtKB">
        <authorList>
            <consortium name="RefSeq"/>
        </authorList>
    </citation>
    <scope>IDENTIFICATION</scope>
    <source>
        <tissue evidence="19">Etiolated seedlings</tissue>
    </source>
</reference>
<evidence type="ECO:0000256" key="11">
    <source>
        <dbReference type="ARBA" id="ARBA00023163"/>
    </source>
</evidence>
<feature type="domain" description="Post-SET" evidence="16">
    <location>
        <begin position="1826"/>
        <end position="1842"/>
    </location>
</feature>
<evidence type="ECO:0000256" key="3">
    <source>
        <dbReference type="ARBA" id="ARBA00022679"/>
    </source>
</evidence>
<comment type="subcellular location">
    <subcellularLocation>
        <location evidence="1">Nucleus</location>
    </subcellularLocation>
</comment>
<dbReference type="Gene3D" id="2.170.270.10">
    <property type="entry name" value="SET domain"/>
    <property type="match status" value="1"/>
</dbReference>
<dbReference type="STRING" id="3827.A0A1S2Y3J9"/>
<dbReference type="KEGG" id="cam:101492875"/>
<dbReference type="SMART" id="SM00249">
    <property type="entry name" value="PHD"/>
    <property type="match status" value="2"/>
</dbReference>
<dbReference type="Pfam" id="PF00856">
    <property type="entry name" value="SET"/>
    <property type="match status" value="1"/>
</dbReference>
<dbReference type="CDD" id="cd10518">
    <property type="entry name" value="SET_SETD1-like"/>
    <property type="match status" value="1"/>
</dbReference>
<proteinExistence type="predicted"/>
<dbReference type="InterPro" id="IPR001965">
    <property type="entry name" value="Znf_PHD"/>
</dbReference>
<evidence type="ECO:0000313" key="18">
    <source>
        <dbReference type="Proteomes" id="UP000087171"/>
    </source>
</evidence>
<dbReference type="RefSeq" id="XP_004498761.1">
    <property type="nucleotide sequence ID" value="XM_004498704.3"/>
</dbReference>
<dbReference type="PaxDb" id="3827-XP_004498760.1"/>
<evidence type="ECO:0000256" key="13">
    <source>
        <dbReference type="PROSITE-ProRule" id="PRU00146"/>
    </source>
</evidence>
<evidence type="ECO:0000256" key="12">
    <source>
        <dbReference type="ARBA" id="ARBA00023242"/>
    </source>
</evidence>
<evidence type="ECO:0000313" key="19">
    <source>
        <dbReference type="RefSeq" id="XP_004498761.1"/>
    </source>
</evidence>
<keyword evidence="18" id="KW-1185">Reference proteome</keyword>
<evidence type="ECO:0000259" key="14">
    <source>
        <dbReference type="PROSITE" id="PS50016"/>
    </source>
</evidence>
<keyword evidence="5" id="KW-0479">Metal-binding</keyword>
<dbReference type="GeneID" id="101492875"/>
<evidence type="ECO:0000256" key="8">
    <source>
        <dbReference type="ARBA" id="ARBA00022833"/>
    </source>
</evidence>
<dbReference type="Gene3D" id="3.30.40.10">
    <property type="entry name" value="Zinc/RING finger domain, C3HC4 (zinc finger)"/>
    <property type="match status" value="2"/>
</dbReference>
<sequence>MNSGSNTLFRDIQSSNISFWPTFTGGERAQNSFSSIGQFPVPSPASGLNFCSSNMQPTSKMAFEWFSAKYATSSMSGCPRVFCMGISGHLLLSNTGLLGIVCSCHRCHMSILKFCEHSGLHGINPGDAVRMESGETIAEWQKLYFSKFGIRSSGNENEWDWPEVLSTTSSLMESNAFASDMSKSDLSHILNSAAATLRKQPITNQDGFIIPLKGLNAFTQNSQYDQGKTKLMESNVAICTHSSNFFGAQLDDGCQSIPPFLDTLKRNGYLSIIQSTQIPTSHRKDLECIKKENVKSSLLGKDATSSNIELRLGQPPQAGNPVSSFAESPMFTFASSPKLHSLKQMTNNLSRKVELQKNFSHIAGTIEMREEPTLLKPPNYMSGFSNISGAVTASSQTDYVAKSSLFLPFPQFSSQPMVKTKACKNLGYDGIMPKNLFSEYGTVQFGSSNVLWNSNGHTRRQSNDSASELNEYLDKDKVARFGEDCCTKINSQFEVNQSIEFGSIRRTVVDSGSCTPVVSGKIYESRFESDTSVGANALQGSNNVSLFGRNNHLILGTSTPFEGNLKSLPYLVSSSTQNQSPTLLQRGINMDTYMSDENMKLLALTQTLELSKQQQTLYFPDMNLKQGKSIIAKPQNDIYKASVSEQGSSGAPLKFPQNRGTCWNLENTDGLNRHCDLSALAPIPLQSIEKKSQCKYSYDHQNDGPTLSLGMNNTRSSEKCSKQPSNIHFVGKYASAAWENCCRNNACTRIRTSRGIVKGKPADANVVTSWKIASECSRDQNASMNGNLYFELSATSDGHGTVKSGSHTPQWRDVPSKVRKPLCDATLSDQIATVLDWERQESLQVENISAKCLKKVIDREDLLKKQENFNDSSGCNAPVVSQASVTEVNKVDCCPVDATDAGCIENLVLDEGSGIDKGMSSFLADSEKSAEYAGSTSGSDLKKGYLRVLNDQSCQSLIDDIKLLDSLIWKKRQDQNQTIVSANCAAIQSLKVKKGFKGKKQKRNEARVLDASLDNQKGESTGAFDSPSSLCEEMQLYFSSSQQRSSDKASIVQPNTNHNLRPSSFSSKFLSCKNHLNKHRCNEDSYESESNSDAEFHLVHGVSRMKKLRRDFTSDCFGHFQTQEPSYEEPKSAMQMSSSSIKGNAHRIKRPVVCGKYGEISSELSITEVPEPAKLVFLSKVLKTSERCMVPTIETPKLTTKKKWRRLDFGTCLDYSCFKSGLKAKKDNESKDTVMHDETNSDVSMEGFERVSKKNVIYKGKRDTKERHGDIVSRADAPWKVKSRKIRKERSINEITAEETQMENTLKYAEGPEHGLYTRSKIPVQEHANISIINADSFCCVCQLSSNDEGNNILECSRCPIKVHQACYGISALPKRGRWYCRPCRTKSIDMACVLCGYGDGAMTGALSSRLIVKSLLKVWSFEKDRMAIRGTSQQVYGKKVAAFHSSKTGCGVDQELILRPENIGTSSTDLANAEISTNNVVHTPCTATNLKVHNSITAGVLDSTVKQWVHMVCGLWTPGTRCPSRRTMSAFDVSGVSRPKADEVCSICNRWGGSCIKCRVVGCSVKFHPWCAHQKNLLQNETEGVNDEKVGFYGRCVLHGIGPNCQSTYDPTDEMDNREEKEFTCARAEGYKGHGWDGIQNNHRGGFLVPDKKIEAWDRISKQKLRSQGIPKFLDSDIMKDCQKEYAHYKQVKGWKHLVVYKSGIHGLGLYTSQSISRGRMVVEYVGEIVRKHVSDKRENEYQSGRKLQYKSACYFFKIDDEYVIDATRKGGIARFVNHSCLPNCVAKVITVGHAKKVVFFAERDISSGEEITYDYHFNREEEGKKLPCYCNSKNCKRFMN</sequence>
<gene>
    <name evidence="19" type="primary">LOC101492875</name>
</gene>
<dbReference type="SMART" id="SM00508">
    <property type="entry name" value="PostSET"/>
    <property type="match status" value="1"/>
</dbReference>
<dbReference type="GO" id="GO:0042800">
    <property type="term" value="F:histone H3K4 methyltransferase activity"/>
    <property type="evidence" value="ECO:0007669"/>
    <property type="project" value="TreeGrafter"/>
</dbReference>
<keyword evidence="7 13" id="KW-0863">Zinc-finger</keyword>
<dbReference type="SUPFAM" id="SSF57903">
    <property type="entry name" value="FYVE/PHD zinc finger"/>
    <property type="match status" value="1"/>
</dbReference>
<keyword evidence="3" id="KW-0808">Transferase</keyword>
<dbReference type="InterPro" id="IPR019787">
    <property type="entry name" value="Znf_PHD-finger"/>
</dbReference>
<keyword evidence="9" id="KW-0156">Chromatin regulator</keyword>
<dbReference type="PROSITE" id="PS50280">
    <property type="entry name" value="SET"/>
    <property type="match status" value="1"/>
</dbReference>
<evidence type="ECO:0000256" key="9">
    <source>
        <dbReference type="ARBA" id="ARBA00022853"/>
    </source>
</evidence>
<dbReference type="InterPro" id="IPR034732">
    <property type="entry name" value="EPHD"/>
</dbReference>
<dbReference type="InterPro" id="IPR001214">
    <property type="entry name" value="SET_dom"/>
</dbReference>
<dbReference type="InterPro" id="IPR013083">
    <property type="entry name" value="Znf_RING/FYVE/PHD"/>
</dbReference>
<keyword evidence="10" id="KW-0805">Transcription regulation</keyword>
<dbReference type="SUPFAM" id="SSF82199">
    <property type="entry name" value="SET domain"/>
    <property type="match status" value="1"/>
</dbReference>
<dbReference type="SMART" id="SM00317">
    <property type="entry name" value="SET"/>
    <property type="match status" value="1"/>
</dbReference>
<dbReference type="PANTHER" id="PTHR45838">
    <property type="entry name" value="HISTONE-LYSINE-N-METHYLTRANSFERASE 2 KMT2 FAMILY MEMBER"/>
    <property type="match status" value="1"/>
</dbReference>
<accession>A0A1S2Y3J9</accession>
<keyword evidence="6" id="KW-0677">Repeat</keyword>
<evidence type="ECO:0000259" key="15">
    <source>
        <dbReference type="PROSITE" id="PS50280"/>
    </source>
</evidence>
<protein>
    <submittedName>
        <fullName evidence="19">Uncharacterized protein LOC101492875 isoform X1</fullName>
    </submittedName>
</protein>
<feature type="domain" description="PHD-type" evidence="17">
    <location>
        <begin position="1487"/>
        <end position="1601"/>
    </location>
</feature>
<evidence type="ECO:0000256" key="4">
    <source>
        <dbReference type="ARBA" id="ARBA00022691"/>
    </source>
</evidence>
<dbReference type="PANTHER" id="PTHR45838:SF4">
    <property type="entry name" value="HISTONE-LYSINE N-METHYLTRANSFERASE TRITHORAX"/>
    <property type="match status" value="1"/>
</dbReference>
<dbReference type="InterPro" id="IPR011011">
    <property type="entry name" value="Znf_FYVE_PHD"/>
</dbReference>
<keyword evidence="11" id="KW-0804">Transcription</keyword>
<name>A0A1S2Y3J9_CICAR</name>
<reference evidence="18" key="1">
    <citation type="journal article" date="2013" name="Nat. Biotechnol.">
        <title>Draft genome sequence of chickpea (Cicer arietinum) provides a resource for trait improvement.</title>
        <authorList>
            <person name="Varshney R.K."/>
            <person name="Song C."/>
            <person name="Saxena R.K."/>
            <person name="Azam S."/>
            <person name="Yu S."/>
            <person name="Sharpe A.G."/>
            <person name="Cannon S."/>
            <person name="Baek J."/>
            <person name="Rosen B.D."/>
            <person name="Tar'an B."/>
            <person name="Millan T."/>
            <person name="Zhang X."/>
            <person name="Ramsay L.D."/>
            <person name="Iwata A."/>
            <person name="Wang Y."/>
            <person name="Nelson W."/>
            <person name="Farmer A.D."/>
            <person name="Gaur P.M."/>
            <person name="Soderlund C."/>
            <person name="Penmetsa R.V."/>
            <person name="Xu C."/>
            <person name="Bharti A.K."/>
            <person name="He W."/>
            <person name="Winter P."/>
            <person name="Zhao S."/>
            <person name="Hane J.K."/>
            <person name="Carrasquilla-Garcia N."/>
            <person name="Condie J.A."/>
            <person name="Upadhyaya H.D."/>
            <person name="Luo M.C."/>
            <person name="Thudi M."/>
            <person name="Gowda C.L."/>
            <person name="Singh N.P."/>
            <person name="Lichtenzveig J."/>
            <person name="Gali K.K."/>
            <person name="Rubio J."/>
            <person name="Nadarajan N."/>
            <person name="Dolezel J."/>
            <person name="Bansal K.C."/>
            <person name="Xu X."/>
            <person name="Edwards D."/>
            <person name="Zhang G."/>
            <person name="Kahl G."/>
            <person name="Gil J."/>
            <person name="Singh K.B."/>
            <person name="Datta S.K."/>
            <person name="Jackson S.A."/>
            <person name="Wang J."/>
            <person name="Cook D.R."/>
        </authorList>
    </citation>
    <scope>NUCLEOTIDE SEQUENCE [LARGE SCALE GENOMIC DNA]</scope>
    <source>
        <strain evidence="18">cv. CDC Frontier</strain>
    </source>
</reference>
<dbReference type="PROSITE" id="PS51805">
    <property type="entry name" value="EPHD"/>
    <property type="match status" value="1"/>
</dbReference>
<dbReference type="OrthoDB" id="308383at2759"/>
<evidence type="ECO:0000256" key="2">
    <source>
        <dbReference type="ARBA" id="ARBA00022603"/>
    </source>
</evidence>
<dbReference type="InterPro" id="IPR003616">
    <property type="entry name" value="Post-SET_dom"/>
</dbReference>
<dbReference type="Pfam" id="PF13832">
    <property type="entry name" value="zf-HC5HC2H_2"/>
    <property type="match status" value="1"/>
</dbReference>
<dbReference type="CDD" id="cd15571">
    <property type="entry name" value="ePHD"/>
    <property type="match status" value="1"/>
</dbReference>
<organism evidence="18 19">
    <name type="scientific">Cicer arietinum</name>
    <name type="common">Chickpea</name>
    <name type="synonym">Garbanzo</name>
    <dbReference type="NCBI Taxonomy" id="3827"/>
    <lineage>
        <taxon>Eukaryota</taxon>
        <taxon>Viridiplantae</taxon>
        <taxon>Streptophyta</taxon>
        <taxon>Embryophyta</taxon>
        <taxon>Tracheophyta</taxon>
        <taxon>Spermatophyta</taxon>
        <taxon>Magnoliopsida</taxon>
        <taxon>eudicotyledons</taxon>
        <taxon>Gunneridae</taxon>
        <taxon>Pentapetalae</taxon>
        <taxon>rosids</taxon>
        <taxon>fabids</taxon>
        <taxon>Fabales</taxon>
        <taxon>Fabaceae</taxon>
        <taxon>Papilionoideae</taxon>
        <taxon>50 kb inversion clade</taxon>
        <taxon>NPAAA clade</taxon>
        <taxon>Hologalegina</taxon>
        <taxon>IRL clade</taxon>
        <taxon>Cicereae</taxon>
        <taxon>Cicer</taxon>
    </lineage>
</organism>
<dbReference type="eggNOG" id="KOG0954">
    <property type="taxonomic scope" value="Eukaryota"/>
</dbReference>
<keyword evidence="12" id="KW-0539">Nucleus</keyword>
<evidence type="ECO:0000256" key="10">
    <source>
        <dbReference type="ARBA" id="ARBA00023015"/>
    </source>
</evidence>
<dbReference type="InterPro" id="IPR046341">
    <property type="entry name" value="SET_dom_sf"/>
</dbReference>
<evidence type="ECO:0000256" key="7">
    <source>
        <dbReference type="ARBA" id="ARBA00022771"/>
    </source>
</evidence>
<dbReference type="Pfam" id="PF16135">
    <property type="entry name" value="TDBD"/>
    <property type="match status" value="1"/>
</dbReference>
<feature type="domain" description="PHD-type" evidence="14">
    <location>
        <begin position="1336"/>
        <end position="1387"/>
    </location>
</feature>
<evidence type="ECO:0000259" key="17">
    <source>
        <dbReference type="PROSITE" id="PS51805"/>
    </source>
</evidence>
<dbReference type="GO" id="GO:0035097">
    <property type="term" value="C:histone methyltransferase complex"/>
    <property type="evidence" value="ECO:0007669"/>
    <property type="project" value="TreeGrafter"/>
</dbReference>
<dbReference type="GO" id="GO:0045893">
    <property type="term" value="P:positive regulation of DNA-templated transcription"/>
    <property type="evidence" value="ECO:0007669"/>
    <property type="project" value="TreeGrafter"/>
</dbReference>
<dbReference type="Pfam" id="PF13831">
    <property type="entry name" value="PHD_2"/>
    <property type="match status" value="1"/>
</dbReference>
<dbReference type="PROSITE" id="PS50016">
    <property type="entry name" value="ZF_PHD_2"/>
    <property type="match status" value="1"/>
</dbReference>
<dbReference type="InterPro" id="IPR019786">
    <property type="entry name" value="Zinc_finger_PHD-type_CS"/>
</dbReference>
<feature type="domain" description="SET" evidence="15">
    <location>
        <begin position="1697"/>
        <end position="1818"/>
    </location>
</feature>
<evidence type="ECO:0000256" key="5">
    <source>
        <dbReference type="ARBA" id="ARBA00022723"/>
    </source>
</evidence>